<protein>
    <submittedName>
        <fullName evidence="1">Uncharacterized protein</fullName>
    </submittedName>
</protein>
<reference evidence="1 2" key="1">
    <citation type="submission" date="2020-03" db="EMBL/GenBank/DDBJ databases">
        <title>Genomic Encyclopedia of Type Strains, Phase IV (KMG-IV): sequencing the most valuable type-strain genomes for metagenomic binning, comparative biology and taxonomic classification.</title>
        <authorList>
            <person name="Goeker M."/>
        </authorList>
    </citation>
    <scope>NUCLEOTIDE SEQUENCE [LARGE SCALE GENOMIC DNA]</scope>
    <source>
        <strain evidence="1 2">DSM 27651</strain>
    </source>
</reference>
<sequence length="248" mass="26955">MAAVFQVFRADGKLQFDASLPTYSFVGKGSKATQARFGSNTAPSTLLIPADSRQMIALRAPFYVGRSGISGSDQVFHTEGPVGSIVDYWIFAATPTIQTPPSSVGIWLFDEQGRMTYSSDLKVLRVGGLLSHSEGENNVATLPAGRTYATIYPSFSGHGYETEEVQGDGGPVIIDPGNPGEPGRDQQWYRRVNGKLYGTRWDGSTCDTGEVSFDDVMGLINYGSQPDPAREFWRNDMVNALLVDVTHL</sequence>
<proteinExistence type="predicted"/>
<dbReference type="EMBL" id="JAATJE010000001">
    <property type="protein sequence ID" value="NJC33853.1"/>
    <property type="molecule type" value="Genomic_DNA"/>
</dbReference>
<evidence type="ECO:0000313" key="2">
    <source>
        <dbReference type="Proteomes" id="UP000734218"/>
    </source>
</evidence>
<keyword evidence="2" id="KW-1185">Reference proteome</keyword>
<evidence type="ECO:0000313" key="1">
    <source>
        <dbReference type="EMBL" id="NJC33853.1"/>
    </source>
</evidence>
<name>A0ABX0XKI9_9SPHN</name>
<dbReference type="RefSeq" id="WP_167953782.1">
    <property type="nucleotide sequence ID" value="NZ_JAATJE010000001.1"/>
</dbReference>
<organism evidence="1 2">
    <name type="scientific">Sphingomonas jejuensis</name>
    <dbReference type="NCBI Taxonomy" id="904715"/>
    <lineage>
        <taxon>Bacteria</taxon>
        <taxon>Pseudomonadati</taxon>
        <taxon>Pseudomonadota</taxon>
        <taxon>Alphaproteobacteria</taxon>
        <taxon>Sphingomonadales</taxon>
        <taxon>Sphingomonadaceae</taxon>
        <taxon>Sphingomonas</taxon>
    </lineage>
</organism>
<comment type="caution">
    <text evidence="1">The sequence shown here is derived from an EMBL/GenBank/DDBJ whole genome shotgun (WGS) entry which is preliminary data.</text>
</comment>
<dbReference type="Proteomes" id="UP000734218">
    <property type="component" value="Unassembled WGS sequence"/>
</dbReference>
<accession>A0ABX0XKI9</accession>
<gene>
    <name evidence="1" type="ORF">GGR88_001327</name>
</gene>